<feature type="compositionally biased region" description="Low complexity" evidence="1">
    <location>
        <begin position="78"/>
        <end position="89"/>
    </location>
</feature>
<reference evidence="2 3" key="1">
    <citation type="journal article" date="2024" name="J Genomics">
        <title>Draft genome sequencing and assembly of Favolaschia claudopus CIRM-BRFM 2984 isolated from oak limbs.</title>
        <authorList>
            <person name="Navarro D."/>
            <person name="Drula E."/>
            <person name="Chaduli D."/>
            <person name="Cazenave R."/>
            <person name="Ahrendt S."/>
            <person name="Wang J."/>
            <person name="Lipzen A."/>
            <person name="Daum C."/>
            <person name="Barry K."/>
            <person name="Grigoriev I.V."/>
            <person name="Favel A."/>
            <person name="Rosso M.N."/>
            <person name="Martin F."/>
        </authorList>
    </citation>
    <scope>NUCLEOTIDE SEQUENCE [LARGE SCALE GENOMIC DNA]</scope>
    <source>
        <strain evidence="2 3">CIRM-BRFM 2984</strain>
    </source>
</reference>
<evidence type="ECO:0000313" key="3">
    <source>
        <dbReference type="Proteomes" id="UP001362999"/>
    </source>
</evidence>
<comment type="caution">
    <text evidence="2">The sequence shown here is derived from an EMBL/GenBank/DDBJ whole genome shotgun (WGS) entry which is preliminary data.</text>
</comment>
<proteinExistence type="predicted"/>
<evidence type="ECO:0000256" key="1">
    <source>
        <dbReference type="SAM" id="MobiDB-lite"/>
    </source>
</evidence>
<accession>A0AAW0E2P1</accession>
<name>A0AAW0E2P1_9AGAR</name>
<organism evidence="2 3">
    <name type="scientific">Favolaschia claudopus</name>
    <dbReference type="NCBI Taxonomy" id="2862362"/>
    <lineage>
        <taxon>Eukaryota</taxon>
        <taxon>Fungi</taxon>
        <taxon>Dikarya</taxon>
        <taxon>Basidiomycota</taxon>
        <taxon>Agaricomycotina</taxon>
        <taxon>Agaricomycetes</taxon>
        <taxon>Agaricomycetidae</taxon>
        <taxon>Agaricales</taxon>
        <taxon>Marasmiineae</taxon>
        <taxon>Mycenaceae</taxon>
        <taxon>Favolaschia</taxon>
    </lineage>
</organism>
<feature type="region of interest" description="Disordered" evidence="1">
    <location>
        <begin position="1"/>
        <end position="128"/>
    </location>
</feature>
<feature type="compositionally biased region" description="Polar residues" evidence="1">
    <location>
        <begin position="113"/>
        <end position="125"/>
    </location>
</feature>
<dbReference type="AlphaFoldDB" id="A0AAW0E2P1"/>
<dbReference type="EMBL" id="JAWWNJ010000003">
    <property type="protein sequence ID" value="KAK7059491.1"/>
    <property type="molecule type" value="Genomic_DNA"/>
</dbReference>
<dbReference type="Proteomes" id="UP001362999">
    <property type="component" value="Unassembled WGS sequence"/>
</dbReference>
<evidence type="ECO:0000313" key="2">
    <source>
        <dbReference type="EMBL" id="KAK7059491.1"/>
    </source>
</evidence>
<protein>
    <submittedName>
        <fullName evidence="2">Uncharacterized protein</fullName>
    </submittedName>
</protein>
<keyword evidence="3" id="KW-1185">Reference proteome</keyword>
<sequence length="214" mass="23166">MSPVPATASVFEDTAPPPPAVGPATASVFNEQTGPPLPAVVPLYLTDLPPPPLASRPLLAHTDLLPRPVKREGSAAPSSSQSYHRAASSPLSDTYSDDSRAPFDDGPPPSVPKATTSANVETTVTPDLIPRPKAAQVALSSCDGVPDKNKIRDRISELAPTMLNQKVSYTRQQPESLLKLRNQLYKEYPHLKNYEEAWPIVVFVTAWLRTKGKR</sequence>
<gene>
    <name evidence="2" type="ORF">R3P38DRAFT_3167897</name>
</gene>